<comment type="pathway">
    <text evidence="2">Glycolipid biosynthesis; glycosylphosphatidylinositol-anchor biosynthesis.</text>
</comment>
<evidence type="ECO:0008006" key="15">
    <source>
        <dbReference type="Google" id="ProtNLM"/>
    </source>
</evidence>
<feature type="compositionally biased region" description="Polar residues" evidence="11">
    <location>
        <begin position="9"/>
        <end position="22"/>
    </location>
</feature>
<keyword evidence="6 12" id="KW-0812">Transmembrane</keyword>
<feature type="transmembrane region" description="Helical" evidence="12">
    <location>
        <begin position="681"/>
        <end position="699"/>
    </location>
</feature>
<dbReference type="GO" id="GO:0006506">
    <property type="term" value="P:GPI anchor biosynthetic process"/>
    <property type="evidence" value="ECO:0007669"/>
    <property type="project" value="UniProtKB-KW"/>
</dbReference>
<dbReference type="PANTHER" id="PTHR23071">
    <property type="entry name" value="PHOSPHATIDYLINOSITOL GLYCAN"/>
    <property type="match status" value="1"/>
</dbReference>
<feature type="transmembrane region" description="Helical" evidence="12">
    <location>
        <begin position="892"/>
        <end position="913"/>
    </location>
</feature>
<feature type="transmembrane region" description="Helical" evidence="12">
    <location>
        <begin position="802"/>
        <end position="824"/>
    </location>
</feature>
<feature type="transmembrane region" description="Helical" evidence="12">
    <location>
        <begin position="758"/>
        <end position="782"/>
    </location>
</feature>
<evidence type="ECO:0000256" key="8">
    <source>
        <dbReference type="ARBA" id="ARBA00022989"/>
    </source>
</evidence>
<keyword evidence="9 12" id="KW-0472">Membrane</keyword>
<dbReference type="GO" id="GO:0051377">
    <property type="term" value="F:mannose-ethanolamine phosphotransferase activity"/>
    <property type="evidence" value="ECO:0007669"/>
    <property type="project" value="InterPro"/>
</dbReference>
<evidence type="ECO:0000256" key="9">
    <source>
        <dbReference type="ARBA" id="ARBA00023136"/>
    </source>
</evidence>
<proteinExistence type="inferred from homology"/>
<dbReference type="EMBL" id="JARPUR010000001">
    <property type="protein sequence ID" value="KAK4885469.1"/>
    <property type="molecule type" value="Genomic_DNA"/>
</dbReference>
<dbReference type="GO" id="GO:0005789">
    <property type="term" value="C:endoplasmic reticulum membrane"/>
    <property type="evidence" value="ECO:0007669"/>
    <property type="project" value="UniProtKB-SubCell"/>
</dbReference>
<comment type="similarity">
    <text evidence="3">Belongs to the PIGG/PIGN/PIGO family. PIGO subfamily.</text>
</comment>
<feature type="transmembrane region" description="Helical" evidence="12">
    <location>
        <begin position="517"/>
        <end position="536"/>
    </location>
</feature>
<evidence type="ECO:0000313" key="13">
    <source>
        <dbReference type="EMBL" id="KAK4885469.1"/>
    </source>
</evidence>
<evidence type="ECO:0000256" key="10">
    <source>
        <dbReference type="ARBA" id="ARBA00023180"/>
    </source>
</evidence>
<feature type="transmembrane region" description="Helical" evidence="12">
    <location>
        <begin position="973"/>
        <end position="1000"/>
    </location>
</feature>
<evidence type="ECO:0000256" key="5">
    <source>
        <dbReference type="ARBA" id="ARBA00022679"/>
    </source>
</evidence>
<keyword evidence="5" id="KW-0808">Transferase</keyword>
<evidence type="ECO:0000256" key="3">
    <source>
        <dbReference type="ARBA" id="ARBA00008695"/>
    </source>
</evidence>
<feature type="transmembrane region" description="Helical" evidence="12">
    <location>
        <begin position="618"/>
        <end position="637"/>
    </location>
</feature>
<feature type="transmembrane region" description="Helical" evidence="12">
    <location>
        <begin position="728"/>
        <end position="746"/>
    </location>
</feature>
<keyword evidence="8 12" id="KW-1133">Transmembrane helix</keyword>
<evidence type="ECO:0000256" key="6">
    <source>
        <dbReference type="ARBA" id="ARBA00022692"/>
    </source>
</evidence>
<evidence type="ECO:0000256" key="4">
    <source>
        <dbReference type="ARBA" id="ARBA00022502"/>
    </source>
</evidence>
<feature type="transmembrane region" description="Helical" evidence="12">
    <location>
        <begin position="548"/>
        <end position="571"/>
    </location>
</feature>
<evidence type="ECO:0000256" key="12">
    <source>
        <dbReference type="SAM" id="Phobius"/>
    </source>
</evidence>
<reference evidence="14" key="1">
    <citation type="submission" date="2023-01" db="EMBL/GenBank/DDBJ databases">
        <title>Key to firefly adult light organ development and bioluminescence: homeobox transcription factors regulate luciferase expression and transportation to peroxisome.</title>
        <authorList>
            <person name="Fu X."/>
        </authorList>
    </citation>
    <scope>NUCLEOTIDE SEQUENCE [LARGE SCALE GENOMIC DNA]</scope>
</reference>
<name>A0AAN7Q4I6_9COLE</name>
<feature type="transmembrane region" description="Helical" evidence="12">
    <location>
        <begin position="1038"/>
        <end position="1062"/>
    </location>
</feature>
<dbReference type="InterPro" id="IPR039524">
    <property type="entry name" value="PIGO/GPI13"/>
</dbReference>
<dbReference type="InterPro" id="IPR002591">
    <property type="entry name" value="Phosphodiest/P_Trfase"/>
</dbReference>
<organism evidence="13 14">
    <name type="scientific">Aquatica leii</name>
    <dbReference type="NCBI Taxonomy" id="1421715"/>
    <lineage>
        <taxon>Eukaryota</taxon>
        <taxon>Metazoa</taxon>
        <taxon>Ecdysozoa</taxon>
        <taxon>Arthropoda</taxon>
        <taxon>Hexapoda</taxon>
        <taxon>Insecta</taxon>
        <taxon>Pterygota</taxon>
        <taxon>Neoptera</taxon>
        <taxon>Endopterygota</taxon>
        <taxon>Coleoptera</taxon>
        <taxon>Polyphaga</taxon>
        <taxon>Elateriformia</taxon>
        <taxon>Elateroidea</taxon>
        <taxon>Lampyridae</taxon>
        <taxon>Luciolinae</taxon>
        <taxon>Aquatica</taxon>
    </lineage>
</organism>
<dbReference type="Gene3D" id="3.40.720.10">
    <property type="entry name" value="Alkaline Phosphatase, subunit A"/>
    <property type="match status" value="1"/>
</dbReference>
<protein>
    <recommendedName>
        <fullName evidence="15">GPI ethanolamine phosphate transferase 3</fullName>
    </recommendedName>
</protein>
<evidence type="ECO:0000256" key="1">
    <source>
        <dbReference type="ARBA" id="ARBA00004477"/>
    </source>
</evidence>
<dbReference type="InterPro" id="IPR017850">
    <property type="entry name" value="Alkaline_phosphatase_core_sf"/>
</dbReference>
<keyword evidence="7" id="KW-0256">Endoplasmic reticulum</keyword>
<evidence type="ECO:0000313" key="14">
    <source>
        <dbReference type="Proteomes" id="UP001353858"/>
    </source>
</evidence>
<comment type="subcellular location">
    <subcellularLocation>
        <location evidence="1">Endoplasmic reticulum membrane</location>
        <topology evidence="1">Multi-pass membrane protein</topology>
    </subcellularLocation>
</comment>
<evidence type="ECO:0000256" key="7">
    <source>
        <dbReference type="ARBA" id="ARBA00022824"/>
    </source>
</evidence>
<feature type="transmembrane region" description="Helical" evidence="12">
    <location>
        <begin position="643"/>
        <end position="660"/>
    </location>
</feature>
<dbReference type="PANTHER" id="PTHR23071:SF1">
    <property type="entry name" value="GPI ETHANOLAMINE PHOSPHATE TRANSFERASE 3"/>
    <property type="match status" value="1"/>
</dbReference>
<dbReference type="SUPFAM" id="SSF53649">
    <property type="entry name" value="Alkaline phosphatase-like"/>
    <property type="match status" value="1"/>
</dbReference>
<feature type="transmembrane region" description="Helical" evidence="12">
    <location>
        <begin position="577"/>
        <end position="597"/>
    </location>
</feature>
<dbReference type="CDD" id="cd16023">
    <property type="entry name" value="GPI_EPT_3"/>
    <property type="match status" value="1"/>
</dbReference>
<feature type="transmembrane region" description="Helical" evidence="12">
    <location>
        <begin position="860"/>
        <end position="886"/>
    </location>
</feature>
<keyword evidence="10" id="KW-0325">Glycoprotein</keyword>
<evidence type="ECO:0000256" key="11">
    <source>
        <dbReference type="SAM" id="MobiDB-lite"/>
    </source>
</evidence>
<keyword evidence="14" id="KW-1185">Reference proteome</keyword>
<sequence length="1122" mass="126991">MELIAESVSVPNTGVGSEPSLTRVETPTLQLLLHQQQMMLKFMEEQKGINRQLLRSFSQVGAQNVNLRESVCMPEIMKPTANSTFNQRIEELPADGTVVSPGPLPVSNESSDIWRELALNMSTRQSGHLVARRPTFDPRFDHPMLFLEKFDRYDFAKYDSTIEKPATYQNKLPVIDKLLKNSKSSRLYKFIADPPTTTMQRLKALTTGSLPTFIDAGSNFASSEISEDNIIDQIGKQLRDIVFLGDDTWESLYPNKFKRSYPYPSFNVFDLDTVDEGVIINLFPEMEKKDWDLIIAHFLGVDHCGHRYGPMHPEMSRKLSQMNEVIENVVDKLDDDTVLFVIGDHGMTGTGDHGGESNDEVNSAMFVYSKGSLNPTDETFDSDIIKQIDLVPTLAIILGIPIPHSNLGSLVVDALPTPNNIILSVENWYFDLFAVWSNVQQMTKYIKDYAITSETFSQEKLQILYEQFELLNARVHTVSNINSYKVFIKETKEYKRMLRKMCEEVWIQFDSFSMSRGLILSFMTIFLVYMIVAGIPNSQLPDIIKSSFLPCSYAALLFACGISIVCFYFSLVDTLSVTIYFGTGLVSVFMLSVLVIQNWESISIHWFDLSTKRSTIDLLLRLIFLFSWCGLLSNSYIVEEGNASMFLLFTTILLIVYDCNLQKKLTLSNFRQKLSWSKLKLLLMVIFVGILIRLSTLFFKCREEQPQCLQSLHSQIIKPGFRSEKAEYLVTLLAIAIFVTTTRNWLRSSGNLVGISPTVLLASYIPTVIVVATAGFWILHGLSQETKTKIMTGFQTDSLACLVYSCVTIGILSVIIKPLCIYIIPNSDVSTYKEDQIIPQIFHRVKGLFNQTKTECNSKVPIVCGLATVYSSAFIIFSIYLCLLLILLLGDVIAPSVVLLYFSSTIVLIISSISKFDKAITTAQLFEVPNSCILTWMLMSLYFFYGSGHQATFPNISWEAAFIGTGGNFSNNFIPGILIILNTFGVFIFMGITLPLLFIAPFTLHIMFPSLCNKKQEDSKLMKDLSRGEVLLYEKDEIMFSVVFTVSCKYILFHAVRIFISMLAATIHCRHLMVWKIFAPKLIFEAIGIIVTLVSVLFGYLLLIRINSELDRLITQLNKKYR</sequence>
<dbReference type="Pfam" id="PF01663">
    <property type="entry name" value="Phosphodiest"/>
    <property type="match status" value="1"/>
</dbReference>
<comment type="caution">
    <text evidence="13">The sequence shown here is derived from an EMBL/GenBank/DDBJ whole genome shotgun (WGS) entry which is preliminary data.</text>
</comment>
<evidence type="ECO:0000256" key="2">
    <source>
        <dbReference type="ARBA" id="ARBA00004687"/>
    </source>
</evidence>
<dbReference type="AlphaFoldDB" id="A0AAN7Q4I6"/>
<keyword evidence="4" id="KW-0337">GPI-anchor biosynthesis</keyword>
<dbReference type="InterPro" id="IPR037675">
    <property type="entry name" value="PIG-O_N"/>
</dbReference>
<dbReference type="Proteomes" id="UP001353858">
    <property type="component" value="Unassembled WGS sequence"/>
</dbReference>
<accession>A0AAN7Q4I6</accession>
<feature type="transmembrane region" description="Helical" evidence="12">
    <location>
        <begin position="925"/>
        <end position="945"/>
    </location>
</feature>
<feature type="region of interest" description="Disordered" evidence="11">
    <location>
        <begin position="1"/>
        <end position="22"/>
    </location>
</feature>
<gene>
    <name evidence="13" type="ORF">RN001_001740</name>
</gene>
<feature type="transmembrane region" description="Helical" evidence="12">
    <location>
        <begin position="1082"/>
        <end position="1103"/>
    </location>
</feature>